<sequence>MAEKRSARPKAGVDWTAVSAVATAAAAVVALVAYVMPQDPRPGADPTPSVTRSSPAPEPTWPAPPPSSGPPESGAPDSRTPDSDAPESRTAESRTAESRTADSRGEPPVPSSTPVAEASLPTLSPVRPAGCDETETALATYNRDAGTTRGGQAAAARQAYQDLMGAGLGAQGAVAGTIRRLAAEFQELNFRLTGMTGGDPQQVVADINADLAHLRSLCGT</sequence>
<keyword evidence="4" id="KW-1185">Reference proteome</keyword>
<comment type="caution">
    <text evidence="3">The sequence shown here is derived from an EMBL/GenBank/DDBJ whole genome shotgun (WGS) entry which is preliminary data.</text>
</comment>
<gene>
    <name evidence="3" type="ORF">OUY22_20815</name>
</gene>
<protein>
    <submittedName>
        <fullName evidence="3">Uncharacterized protein</fullName>
    </submittedName>
</protein>
<dbReference type="EMBL" id="JAPNNL010000084">
    <property type="protein sequence ID" value="MDA0635870.1"/>
    <property type="molecule type" value="Genomic_DNA"/>
</dbReference>
<dbReference type="RefSeq" id="WP_270156730.1">
    <property type="nucleotide sequence ID" value="NZ_JAPNNL010000084.1"/>
</dbReference>
<proteinExistence type="predicted"/>
<feature type="compositionally biased region" description="Pro residues" evidence="1">
    <location>
        <begin position="56"/>
        <end position="69"/>
    </location>
</feature>
<feature type="region of interest" description="Disordered" evidence="1">
    <location>
        <begin position="37"/>
        <end position="130"/>
    </location>
</feature>
<feature type="compositionally biased region" description="Basic and acidic residues" evidence="1">
    <location>
        <begin position="79"/>
        <end position="105"/>
    </location>
</feature>
<name>A0ABT4SFX6_9ACTN</name>
<evidence type="ECO:0000313" key="4">
    <source>
        <dbReference type="Proteomes" id="UP001144036"/>
    </source>
</evidence>
<evidence type="ECO:0000256" key="1">
    <source>
        <dbReference type="SAM" id="MobiDB-lite"/>
    </source>
</evidence>
<organism evidence="3 4">
    <name type="scientific">Nonomuraea corallina</name>
    <dbReference type="NCBI Taxonomy" id="2989783"/>
    <lineage>
        <taxon>Bacteria</taxon>
        <taxon>Bacillati</taxon>
        <taxon>Actinomycetota</taxon>
        <taxon>Actinomycetes</taxon>
        <taxon>Streptosporangiales</taxon>
        <taxon>Streptosporangiaceae</taxon>
        <taxon>Nonomuraea</taxon>
    </lineage>
</organism>
<keyword evidence="2" id="KW-0812">Transmembrane</keyword>
<reference evidence="3" key="1">
    <citation type="submission" date="2022-11" db="EMBL/GenBank/DDBJ databases">
        <title>Nonomuraea corallina sp. nov., a new species of the genus Nonomuraea isolated from sea side sediment in Thai sea.</title>
        <authorList>
            <person name="Ngamcharungchit C."/>
            <person name="Matsumoto A."/>
            <person name="Suriyachadkun C."/>
            <person name="Panbangred W."/>
            <person name="Inahashi Y."/>
            <person name="Intra B."/>
        </authorList>
    </citation>
    <scope>NUCLEOTIDE SEQUENCE</scope>
    <source>
        <strain evidence="3">MCN248</strain>
    </source>
</reference>
<accession>A0ABT4SFX6</accession>
<evidence type="ECO:0000256" key="2">
    <source>
        <dbReference type="SAM" id="Phobius"/>
    </source>
</evidence>
<dbReference type="Proteomes" id="UP001144036">
    <property type="component" value="Unassembled WGS sequence"/>
</dbReference>
<keyword evidence="2" id="KW-0472">Membrane</keyword>
<evidence type="ECO:0000313" key="3">
    <source>
        <dbReference type="EMBL" id="MDA0635870.1"/>
    </source>
</evidence>
<feature type="transmembrane region" description="Helical" evidence="2">
    <location>
        <begin position="12"/>
        <end position="36"/>
    </location>
</feature>
<keyword evidence="2" id="KW-1133">Transmembrane helix</keyword>